<dbReference type="Pfam" id="PF00239">
    <property type="entry name" value="Resolvase"/>
    <property type="match status" value="1"/>
</dbReference>
<dbReference type="AlphaFoldDB" id="K9TDT2"/>
<dbReference type="RefSeq" id="WP_015146824.1">
    <property type="nucleotide sequence ID" value="NC_019693.1"/>
</dbReference>
<dbReference type="KEGG" id="oac:Oscil6304_0425"/>
<dbReference type="InterPro" id="IPR011109">
    <property type="entry name" value="DNA_bind_recombinase_dom"/>
</dbReference>
<dbReference type="PROSITE" id="PS51736">
    <property type="entry name" value="RECOMBINASES_3"/>
    <property type="match status" value="1"/>
</dbReference>
<dbReference type="Gene3D" id="3.90.1750.20">
    <property type="entry name" value="Putative Large Serine Recombinase, Chain B, Domain 2"/>
    <property type="match status" value="1"/>
</dbReference>
<dbReference type="InterPro" id="IPR036162">
    <property type="entry name" value="Resolvase-like_N_sf"/>
</dbReference>
<dbReference type="OrthoDB" id="463240at2"/>
<feature type="domain" description="Resolvase/invertase-type recombinase catalytic" evidence="1">
    <location>
        <begin position="2"/>
        <end position="149"/>
    </location>
</feature>
<dbReference type="PANTHER" id="PTHR30461:SF23">
    <property type="entry name" value="DNA RECOMBINASE-RELATED"/>
    <property type="match status" value="1"/>
</dbReference>
<dbReference type="GO" id="GO:0000150">
    <property type="term" value="F:DNA strand exchange activity"/>
    <property type="evidence" value="ECO:0007669"/>
    <property type="project" value="InterPro"/>
</dbReference>
<dbReference type="EMBL" id="CP003607">
    <property type="protein sequence ID" value="AFY80174.1"/>
    <property type="molecule type" value="Genomic_DNA"/>
</dbReference>
<dbReference type="eggNOG" id="COG1961">
    <property type="taxonomic scope" value="Bacteria"/>
</dbReference>
<evidence type="ECO:0000259" key="1">
    <source>
        <dbReference type="PROSITE" id="PS51736"/>
    </source>
</evidence>
<reference evidence="2 3" key="1">
    <citation type="submission" date="2012-06" db="EMBL/GenBank/DDBJ databases">
        <title>Finished chromosome of genome of Oscillatoria acuminata PCC 6304.</title>
        <authorList>
            <consortium name="US DOE Joint Genome Institute"/>
            <person name="Gugger M."/>
            <person name="Coursin T."/>
            <person name="Rippka R."/>
            <person name="Tandeau De Marsac N."/>
            <person name="Huntemann M."/>
            <person name="Wei C.-L."/>
            <person name="Han J."/>
            <person name="Detter J.C."/>
            <person name="Han C."/>
            <person name="Tapia R."/>
            <person name="Davenport K."/>
            <person name="Daligault H."/>
            <person name="Erkkila T."/>
            <person name="Gu W."/>
            <person name="Munk A.C.C."/>
            <person name="Teshima H."/>
            <person name="Xu Y."/>
            <person name="Chain P."/>
            <person name="Chen A."/>
            <person name="Krypides N."/>
            <person name="Mavromatis K."/>
            <person name="Markowitz V."/>
            <person name="Szeto E."/>
            <person name="Ivanova N."/>
            <person name="Mikhailova N."/>
            <person name="Ovchinnikova G."/>
            <person name="Pagani I."/>
            <person name="Pati A."/>
            <person name="Goodwin L."/>
            <person name="Peters L."/>
            <person name="Pitluck S."/>
            <person name="Woyke T."/>
            <person name="Kerfeld C."/>
        </authorList>
    </citation>
    <scope>NUCLEOTIDE SEQUENCE [LARGE SCALE GENOMIC DNA]</scope>
    <source>
        <strain evidence="2 3">PCC 6304</strain>
    </source>
</reference>
<dbReference type="SUPFAM" id="SSF53041">
    <property type="entry name" value="Resolvase-like"/>
    <property type="match status" value="1"/>
</dbReference>
<evidence type="ECO:0000313" key="2">
    <source>
        <dbReference type="EMBL" id="AFY80174.1"/>
    </source>
</evidence>
<evidence type="ECO:0000313" key="3">
    <source>
        <dbReference type="Proteomes" id="UP000010367"/>
    </source>
</evidence>
<dbReference type="Gene3D" id="3.40.50.1390">
    <property type="entry name" value="Resolvase, N-terminal catalytic domain"/>
    <property type="match status" value="1"/>
</dbReference>
<dbReference type="InterPro" id="IPR050639">
    <property type="entry name" value="SSR_resolvase"/>
</dbReference>
<protein>
    <submittedName>
        <fullName evidence="2">Site-specific recombinase, DNA invertase Pin</fullName>
    </submittedName>
</protein>
<dbReference type="InterPro" id="IPR006119">
    <property type="entry name" value="Resolv_N"/>
</dbReference>
<gene>
    <name evidence="2" type="ORF">Oscil6304_0425</name>
</gene>
<dbReference type="InterPro" id="IPR038109">
    <property type="entry name" value="DNA_bind_recomb_sf"/>
</dbReference>
<dbReference type="GO" id="GO:0003677">
    <property type="term" value="F:DNA binding"/>
    <property type="evidence" value="ECO:0007669"/>
    <property type="project" value="InterPro"/>
</dbReference>
<dbReference type="PANTHER" id="PTHR30461">
    <property type="entry name" value="DNA-INVERTASE FROM LAMBDOID PROPHAGE"/>
    <property type="match status" value="1"/>
</dbReference>
<organism evidence="2 3">
    <name type="scientific">Oscillatoria acuminata PCC 6304</name>
    <dbReference type="NCBI Taxonomy" id="56110"/>
    <lineage>
        <taxon>Bacteria</taxon>
        <taxon>Bacillati</taxon>
        <taxon>Cyanobacteriota</taxon>
        <taxon>Cyanophyceae</taxon>
        <taxon>Oscillatoriophycideae</taxon>
        <taxon>Oscillatoriales</taxon>
        <taxon>Oscillatoriaceae</taxon>
        <taxon>Oscillatoria</taxon>
    </lineage>
</organism>
<dbReference type="CDD" id="cd03768">
    <property type="entry name" value="SR_ResInv"/>
    <property type="match status" value="1"/>
</dbReference>
<dbReference type="SMART" id="SM00857">
    <property type="entry name" value="Resolvase"/>
    <property type="match status" value="1"/>
</dbReference>
<accession>K9TDT2</accession>
<dbReference type="Proteomes" id="UP000010367">
    <property type="component" value="Chromosome"/>
</dbReference>
<dbReference type="HOGENOM" id="CLU_010686_0_2_3"/>
<proteinExistence type="predicted"/>
<name>K9TDT2_9CYAN</name>
<dbReference type="STRING" id="56110.Oscil6304_0425"/>
<sequence length="221" mass="24807">MNVAGYSRVSTEEQAREGLSLEMQRSKIQQYCQLYDLRLVAECEDAGISAKSLDRPGLQYALGCLRDGSAEGLVVLKLDRLTRSVADLEKLLSEYFEDRYKLISLNEQIDTGTAGGKLMLRLIGVVSQWEREAIGERTAIALQHKKSQGQQLGSHGFGWRLRQGKRVPVEAEQAIIKKMQSMRRNGKSLQAIADWANETGVRSLRGGKWYPKSISNILEYS</sequence>
<dbReference type="InParanoid" id="K9TDT2"/>
<keyword evidence="3" id="KW-1185">Reference proteome</keyword>
<dbReference type="Pfam" id="PF07508">
    <property type="entry name" value="Recombinase"/>
    <property type="match status" value="1"/>
</dbReference>